<evidence type="ECO:0000256" key="1">
    <source>
        <dbReference type="SAM" id="Phobius"/>
    </source>
</evidence>
<evidence type="ECO:0000313" key="3">
    <source>
        <dbReference type="Proteomes" id="UP000234323"/>
    </source>
</evidence>
<keyword evidence="1" id="KW-1133">Transmembrane helix</keyword>
<keyword evidence="3" id="KW-1185">Reference proteome</keyword>
<name>A0A2I1G8P4_9GLOM</name>
<proteinExistence type="predicted"/>
<comment type="caution">
    <text evidence="2">The sequence shown here is derived from an EMBL/GenBank/DDBJ whole genome shotgun (WGS) entry which is preliminary data.</text>
</comment>
<dbReference type="Proteomes" id="UP000234323">
    <property type="component" value="Unassembled WGS sequence"/>
</dbReference>
<reference evidence="2 3" key="1">
    <citation type="submission" date="2015-10" db="EMBL/GenBank/DDBJ databases">
        <title>Genome analyses suggest a sexual origin of heterokaryosis in a supposedly ancient asexual fungus.</title>
        <authorList>
            <person name="Ropars J."/>
            <person name="Sedzielewska K."/>
            <person name="Noel J."/>
            <person name="Charron P."/>
            <person name="Farinelli L."/>
            <person name="Marton T."/>
            <person name="Kruger M."/>
            <person name="Pelin A."/>
            <person name="Brachmann A."/>
            <person name="Corradi N."/>
        </authorList>
    </citation>
    <scope>NUCLEOTIDE SEQUENCE [LARGE SCALE GENOMIC DNA]</scope>
    <source>
        <strain evidence="2 3">A4</strain>
    </source>
</reference>
<keyword evidence="1" id="KW-0812">Transmembrane</keyword>
<protein>
    <submittedName>
        <fullName evidence="2">Uncharacterized protein</fullName>
    </submittedName>
</protein>
<dbReference type="EMBL" id="LLXI01000228">
    <property type="protein sequence ID" value="PKY42996.1"/>
    <property type="molecule type" value="Genomic_DNA"/>
</dbReference>
<dbReference type="VEuPathDB" id="FungiDB:RhiirA1_151457"/>
<dbReference type="AlphaFoldDB" id="A0A2I1G8P4"/>
<accession>A0A2I1G8P4</accession>
<feature type="transmembrane region" description="Helical" evidence="1">
    <location>
        <begin position="49"/>
        <end position="70"/>
    </location>
</feature>
<sequence>MSVCDSGTANQSELEVLRQRNTELEAKVAELEKLGTISLRTLNLLNKDILSPSFEALLCYLVGMCFIGSASKKPFYLHAKTTLNAKNKT</sequence>
<organism evidence="2 3">
    <name type="scientific">Rhizophagus irregularis</name>
    <dbReference type="NCBI Taxonomy" id="588596"/>
    <lineage>
        <taxon>Eukaryota</taxon>
        <taxon>Fungi</taxon>
        <taxon>Fungi incertae sedis</taxon>
        <taxon>Mucoromycota</taxon>
        <taxon>Glomeromycotina</taxon>
        <taxon>Glomeromycetes</taxon>
        <taxon>Glomerales</taxon>
        <taxon>Glomeraceae</taxon>
        <taxon>Rhizophagus</taxon>
    </lineage>
</organism>
<keyword evidence="1" id="KW-0472">Membrane</keyword>
<gene>
    <name evidence="2" type="ORF">RhiirA4_398173</name>
</gene>
<evidence type="ECO:0000313" key="2">
    <source>
        <dbReference type="EMBL" id="PKY42996.1"/>
    </source>
</evidence>